<dbReference type="EMBL" id="VSSQ01036439">
    <property type="protein sequence ID" value="MPM88924.1"/>
    <property type="molecule type" value="Genomic_DNA"/>
</dbReference>
<name>A0A645DHG2_9ZZZZ</name>
<accession>A0A645DHG2</accession>
<protein>
    <submittedName>
        <fullName evidence="1">Uncharacterized protein</fullName>
    </submittedName>
</protein>
<dbReference type="AlphaFoldDB" id="A0A645DHG2"/>
<evidence type="ECO:0000313" key="1">
    <source>
        <dbReference type="EMBL" id="MPM88924.1"/>
    </source>
</evidence>
<gene>
    <name evidence="1" type="ORF">SDC9_136028</name>
</gene>
<sequence>MPFPISWADEERDTTAWLGNELQNEAFNKLYSVEKLLHKLKNTQLTSDFRKLQESDHFYYMCTKFFSDGVVHGYFNPYETPYEAFINYMNILSDFLIRVDRINSSKKKQD</sequence>
<proteinExistence type="predicted"/>
<reference evidence="1" key="1">
    <citation type="submission" date="2019-08" db="EMBL/GenBank/DDBJ databases">
        <authorList>
            <person name="Kucharzyk K."/>
            <person name="Murdoch R.W."/>
            <person name="Higgins S."/>
            <person name="Loffler F."/>
        </authorList>
    </citation>
    <scope>NUCLEOTIDE SEQUENCE</scope>
</reference>
<organism evidence="1">
    <name type="scientific">bioreactor metagenome</name>
    <dbReference type="NCBI Taxonomy" id="1076179"/>
    <lineage>
        <taxon>unclassified sequences</taxon>
        <taxon>metagenomes</taxon>
        <taxon>ecological metagenomes</taxon>
    </lineage>
</organism>
<comment type="caution">
    <text evidence="1">The sequence shown here is derived from an EMBL/GenBank/DDBJ whole genome shotgun (WGS) entry which is preliminary data.</text>
</comment>